<dbReference type="PANTHER" id="PTHR31760:SF0">
    <property type="entry name" value="S-ADENOSYL-L-METHIONINE-DEPENDENT METHYLTRANSFERASES SUPERFAMILY PROTEIN"/>
    <property type="match status" value="1"/>
</dbReference>
<dbReference type="OrthoDB" id="9808773at2"/>
<evidence type="ECO:0000256" key="1">
    <source>
        <dbReference type="ARBA" id="ARBA00022490"/>
    </source>
</evidence>
<gene>
    <name evidence="6" type="primary">rsmG</name>
    <name evidence="7" type="ORF">RASY3_06170</name>
</gene>
<dbReference type="PANTHER" id="PTHR31760">
    <property type="entry name" value="S-ADENOSYL-L-METHIONINE-DEPENDENT METHYLTRANSFERASES SUPERFAMILY PROTEIN"/>
    <property type="match status" value="1"/>
</dbReference>
<organism evidence="7 8">
    <name type="scientific">Ruminococcus albus SY3</name>
    <dbReference type="NCBI Taxonomy" id="1341156"/>
    <lineage>
        <taxon>Bacteria</taxon>
        <taxon>Bacillati</taxon>
        <taxon>Bacillota</taxon>
        <taxon>Clostridia</taxon>
        <taxon>Eubacteriales</taxon>
        <taxon>Oscillospiraceae</taxon>
        <taxon>Ruminococcus</taxon>
    </lineage>
</organism>
<evidence type="ECO:0000313" key="8">
    <source>
        <dbReference type="Proteomes" id="UP000021369"/>
    </source>
</evidence>
<comment type="caution">
    <text evidence="7">The sequence shown here is derived from an EMBL/GenBank/DDBJ whole genome shotgun (WGS) entry which is preliminary data.</text>
</comment>
<evidence type="ECO:0000256" key="6">
    <source>
        <dbReference type="HAMAP-Rule" id="MF_00074"/>
    </source>
</evidence>
<dbReference type="RefSeq" id="WP_024857751.1">
    <property type="nucleotide sequence ID" value="NZ_JEOB01000002.1"/>
</dbReference>
<dbReference type="PIRSF" id="PIRSF003078">
    <property type="entry name" value="GidB"/>
    <property type="match status" value="1"/>
</dbReference>
<keyword evidence="3 6" id="KW-0489">Methyltransferase</keyword>
<reference evidence="7 8" key="1">
    <citation type="submission" date="2013-06" db="EMBL/GenBank/DDBJ databases">
        <title>Rumen cellulosomics: divergent fiber-degrading strategies revealed by comparative genome-wide analysis of six Ruminococcal strains.</title>
        <authorList>
            <person name="Dassa B."/>
            <person name="Borovok I."/>
            <person name="Lamed R."/>
            <person name="Flint H."/>
            <person name="Yeoman C.J."/>
            <person name="White B."/>
            <person name="Bayer E.A."/>
        </authorList>
    </citation>
    <scope>NUCLEOTIDE SEQUENCE [LARGE SCALE GENOMIC DNA]</scope>
    <source>
        <strain evidence="7 8">SY3</strain>
    </source>
</reference>
<dbReference type="GO" id="GO:0005829">
    <property type="term" value="C:cytosol"/>
    <property type="evidence" value="ECO:0007669"/>
    <property type="project" value="TreeGrafter"/>
</dbReference>
<keyword evidence="2 6" id="KW-0698">rRNA processing</keyword>
<keyword evidence="8" id="KW-1185">Reference proteome</keyword>
<proteinExistence type="inferred from homology"/>
<dbReference type="EC" id="2.1.1.-" evidence="6"/>
<feature type="binding site" evidence="6">
    <location>
        <position position="146"/>
    </location>
    <ligand>
        <name>S-adenosyl-L-methionine</name>
        <dbReference type="ChEBI" id="CHEBI:59789"/>
    </ligand>
</feature>
<comment type="subcellular location">
    <subcellularLocation>
        <location evidence="6">Cytoplasm</location>
    </subcellularLocation>
</comment>
<dbReference type="Proteomes" id="UP000021369">
    <property type="component" value="Unassembled WGS sequence"/>
</dbReference>
<evidence type="ECO:0000256" key="3">
    <source>
        <dbReference type="ARBA" id="ARBA00022603"/>
    </source>
</evidence>
<feature type="binding site" evidence="6">
    <location>
        <position position="82"/>
    </location>
    <ligand>
        <name>S-adenosyl-L-methionine</name>
        <dbReference type="ChEBI" id="CHEBI:59789"/>
    </ligand>
</feature>
<evidence type="ECO:0000256" key="4">
    <source>
        <dbReference type="ARBA" id="ARBA00022679"/>
    </source>
</evidence>
<name>A0A011UFR6_RUMAL</name>
<protein>
    <recommendedName>
        <fullName evidence="6">Ribosomal RNA small subunit methyltransferase G</fullName>
        <ecNumber evidence="6">2.1.1.-</ecNumber>
    </recommendedName>
    <alternativeName>
        <fullName evidence="6">16S rRNA 7-methylguanosine methyltransferase</fullName>
        <shortName evidence="6">16S rRNA m7G methyltransferase</shortName>
    </alternativeName>
</protein>
<evidence type="ECO:0000256" key="5">
    <source>
        <dbReference type="ARBA" id="ARBA00022691"/>
    </source>
</evidence>
<dbReference type="InterPro" id="IPR029063">
    <property type="entry name" value="SAM-dependent_MTases_sf"/>
</dbReference>
<feature type="binding site" evidence="6">
    <location>
        <begin position="127"/>
        <end position="128"/>
    </location>
    <ligand>
        <name>S-adenosyl-L-methionine</name>
        <dbReference type="ChEBI" id="CHEBI:59789"/>
    </ligand>
</feature>
<comment type="similarity">
    <text evidence="6">Belongs to the methyltransferase superfamily. RNA methyltransferase RsmG family.</text>
</comment>
<dbReference type="SUPFAM" id="SSF53335">
    <property type="entry name" value="S-adenosyl-L-methionine-dependent methyltransferases"/>
    <property type="match status" value="1"/>
</dbReference>
<dbReference type="FunFam" id="3.40.50.150:FF:000041">
    <property type="entry name" value="Ribosomal RNA small subunit methyltransferase G"/>
    <property type="match status" value="1"/>
</dbReference>
<sequence>MVISAYKDIFEDNGIALTEEQSARLEKYADMLVEYNKMVNLTAITDDEGIAVKHFFDSIFPFTLFDLPDGAKLIDVGTGAGFPSCPLKVCRDDIRLTLLDSLNKRVNFLQSLSDTIALNAECVHGRAEEFGKKAEYREQFDIATARAVANLTDLCEYCLPFVKVGGLFVSLKGSSGSEELEKAKPAIKLLGGKTEKVVEYTLPGGDGRTLILIRKLEPTPAKFPRNAGQMKKKPLV</sequence>
<dbReference type="NCBIfam" id="TIGR00138">
    <property type="entry name" value="rsmG_gidB"/>
    <property type="match status" value="1"/>
</dbReference>
<keyword evidence="5 6" id="KW-0949">S-adenosyl-L-methionine</keyword>
<dbReference type="GO" id="GO:0070043">
    <property type="term" value="F:rRNA (guanine-N7-)-methyltransferase activity"/>
    <property type="evidence" value="ECO:0007669"/>
    <property type="project" value="UniProtKB-UniRule"/>
</dbReference>
<dbReference type="InterPro" id="IPR003682">
    <property type="entry name" value="rRNA_ssu_MeTfrase_G"/>
</dbReference>
<dbReference type="AlphaFoldDB" id="A0A011UFR6"/>
<evidence type="ECO:0000313" key="7">
    <source>
        <dbReference type="EMBL" id="EXM39474.1"/>
    </source>
</evidence>
<accession>A0A011UFR6</accession>
<keyword evidence="4 6" id="KW-0808">Transferase</keyword>
<dbReference type="HAMAP" id="MF_00074">
    <property type="entry name" value="16SrRNA_methyltr_G"/>
    <property type="match status" value="1"/>
</dbReference>
<dbReference type="PATRIC" id="fig|1341156.4.peg.1649"/>
<dbReference type="EMBL" id="JEOB01000002">
    <property type="protein sequence ID" value="EXM39474.1"/>
    <property type="molecule type" value="Genomic_DNA"/>
</dbReference>
<comment type="function">
    <text evidence="6">Specifically methylates the N7 position of a guanine in 16S rRNA.</text>
</comment>
<dbReference type="Pfam" id="PF02527">
    <property type="entry name" value="GidB"/>
    <property type="match status" value="1"/>
</dbReference>
<comment type="caution">
    <text evidence="6">Lacks conserved residue(s) required for the propagation of feature annotation.</text>
</comment>
<dbReference type="Gene3D" id="3.40.50.150">
    <property type="entry name" value="Vaccinia Virus protein VP39"/>
    <property type="match status" value="1"/>
</dbReference>
<keyword evidence="1 6" id="KW-0963">Cytoplasm</keyword>
<feature type="binding site" evidence="6">
    <location>
        <position position="77"/>
    </location>
    <ligand>
        <name>S-adenosyl-L-methionine</name>
        <dbReference type="ChEBI" id="CHEBI:59789"/>
    </ligand>
</feature>
<evidence type="ECO:0000256" key="2">
    <source>
        <dbReference type="ARBA" id="ARBA00022552"/>
    </source>
</evidence>